<evidence type="ECO:0000256" key="2">
    <source>
        <dbReference type="ARBA" id="ARBA00022483"/>
    </source>
</evidence>
<comment type="similarity">
    <text evidence="1">Belongs to the WD repeat L(2)GL family.</text>
</comment>
<dbReference type="AlphaFoldDB" id="A0AAP0IRD5"/>
<protein>
    <submittedName>
        <fullName evidence="4">Uncharacterized protein</fullName>
    </submittedName>
</protein>
<dbReference type="GO" id="GO:0045159">
    <property type="term" value="F:myosin II binding"/>
    <property type="evidence" value="ECO:0007669"/>
    <property type="project" value="TreeGrafter"/>
</dbReference>
<keyword evidence="3" id="KW-0853">WD repeat</keyword>
<dbReference type="InterPro" id="IPR001680">
    <property type="entry name" value="WD40_rpt"/>
</dbReference>
<dbReference type="PROSITE" id="PS50082">
    <property type="entry name" value="WD_REPEATS_2"/>
    <property type="match status" value="1"/>
</dbReference>
<keyword evidence="5" id="KW-1185">Reference proteome</keyword>
<organism evidence="4 5">
    <name type="scientific">Stephania yunnanensis</name>
    <dbReference type="NCBI Taxonomy" id="152371"/>
    <lineage>
        <taxon>Eukaryota</taxon>
        <taxon>Viridiplantae</taxon>
        <taxon>Streptophyta</taxon>
        <taxon>Embryophyta</taxon>
        <taxon>Tracheophyta</taxon>
        <taxon>Spermatophyta</taxon>
        <taxon>Magnoliopsida</taxon>
        <taxon>Ranunculales</taxon>
        <taxon>Menispermaceae</taxon>
        <taxon>Menispermoideae</taxon>
        <taxon>Cissampelideae</taxon>
        <taxon>Stephania</taxon>
    </lineage>
</organism>
<dbReference type="Gene3D" id="2.130.10.10">
    <property type="entry name" value="YVTN repeat-like/Quinoprotein amine dehydrogenase"/>
    <property type="match status" value="1"/>
</dbReference>
<comment type="caution">
    <text evidence="4">The sequence shown here is derived from an EMBL/GenBank/DDBJ whole genome shotgun (WGS) entry which is preliminary data.</text>
</comment>
<dbReference type="GO" id="GO:0006887">
    <property type="term" value="P:exocytosis"/>
    <property type="evidence" value="ECO:0007669"/>
    <property type="project" value="UniProtKB-KW"/>
</dbReference>
<dbReference type="InterPro" id="IPR015943">
    <property type="entry name" value="WD40/YVTN_repeat-like_dom_sf"/>
</dbReference>
<name>A0AAP0IRD5_9MAGN</name>
<evidence type="ECO:0000313" key="4">
    <source>
        <dbReference type="EMBL" id="KAK9120329.1"/>
    </source>
</evidence>
<dbReference type="GO" id="GO:0005096">
    <property type="term" value="F:GTPase activator activity"/>
    <property type="evidence" value="ECO:0007669"/>
    <property type="project" value="TreeGrafter"/>
</dbReference>
<sequence>MKKKPVVVDLVKLMVEFVCGGGGGGDDGLVGRTALSFRVLESPPSLPKQINIRIPFVDPSITVSKLVTNASNLFGATDEDYNLLTKNYSALIPVDAKAKDENHMSSVHFNGFTSINNLYITGHIDGTIHFWDVSCPFPLPIALLKHQNEDNHFGSAIPVTAMHFDIAPRILISGDQSGVVSLIDIEGPTLLFQQHIPSDLASGVISLQFGTCNFQGFEKNTLLGSNKGFDGSAPDVETEILLVPLYVSDDSDLNKRNSSLLLCNEKAVYIYSLPHVVQVILLLRSIDFFIFSMFASLGNKNVQFKKKFHGVSSCCWALTFCKHDSDVALALLFTSDKIEVSAIDEDGDAVPEWENLPPLVHISHCKAAPDLIYDCVPPLLLSLLS</sequence>
<evidence type="ECO:0000256" key="3">
    <source>
        <dbReference type="PROSITE-ProRule" id="PRU00221"/>
    </source>
</evidence>
<dbReference type="InterPro" id="IPR036322">
    <property type="entry name" value="WD40_repeat_dom_sf"/>
</dbReference>
<dbReference type="Proteomes" id="UP001420932">
    <property type="component" value="Unassembled WGS sequence"/>
</dbReference>
<evidence type="ECO:0000313" key="5">
    <source>
        <dbReference type="Proteomes" id="UP001420932"/>
    </source>
</evidence>
<keyword evidence="2" id="KW-0268">Exocytosis</keyword>
<dbReference type="PANTHER" id="PTHR10241">
    <property type="entry name" value="LETHAL 2 GIANT LARVAE PROTEIN"/>
    <property type="match status" value="1"/>
</dbReference>
<dbReference type="GO" id="GO:0019905">
    <property type="term" value="F:syntaxin binding"/>
    <property type="evidence" value="ECO:0007669"/>
    <property type="project" value="TreeGrafter"/>
</dbReference>
<dbReference type="PANTHER" id="PTHR10241:SF27">
    <property type="entry name" value="TRANSDUCIN_WD40 REPEAT-LIKE SUPERFAMILY PROTEIN"/>
    <property type="match status" value="1"/>
</dbReference>
<proteinExistence type="inferred from homology"/>
<dbReference type="GO" id="GO:0005737">
    <property type="term" value="C:cytoplasm"/>
    <property type="evidence" value="ECO:0007669"/>
    <property type="project" value="TreeGrafter"/>
</dbReference>
<dbReference type="EMBL" id="JBBNAF010000008">
    <property type="protein sequence ID" value="KAK9120329.1"/>
    <property type="molecule type" value="Genomic_DNA"/>
</dbReference>
<gene>
    <name evidence="4" type="ORF">Syun_017946</name>
</gene>
<dbReference type="GO" id="GO:0006893">
    <property type="term" value="P:Golgi to plasma membrane transport"/>
    <property type="evidence" value="ECO:0007669"/>
    <property type="project" value="TreeGrafter"/>
</dbReference>
<accession>A0AAP0IRD5</accession>
<evidence type="ECO:0000256" key="1">
    <source>
        <dbReference type="ARBA" id="ARBA00008070"/>
    </source>
</evidence>
<reference evidence="4 5" key="1">
    <citation type="submission" date="2024-01" db="EMBL/GenBank/DDBJ databases">
        <title>Genome assemblies of Stephania.</title>
        <authorList>
            <person name="Yang L."/>
        </authorList>
    </citation>
    <scope>NUCLEOTIDE SEQUENCE [LARGE SCALE GENOMIC DNA]</scope>
    <source>
        <strain evidence="4">YNDBR</strain>
        <tissue evidence="4">Leaf</tissue>
    </source>
</reference>
<dbReference type="GO" id="GO:0005886">
    <property type="term" value="C:plasma membrane"/>
    <property type="evidence" value="ECO:0007669"/>
    <property type="project" value="TreeGrafter"/>
</dbReference>
<dbReference type="SUPFAM" id="SSF50978">
    <property type="entry name" value="WD40 repeat-like"/>
    <property type="match status" value="1"/>
</dbReference>
<feature type="repeat" description="WD" evidence="3">
    <location>
        <begin position="100"/>
        <end position="134"/>
    </location>
</feature>